<name>C0XUK5_CORLD</name>
<dbReference type="InterPro" id="IPR009677">
    <property type="entry name" value="DUF1266"/>
</dbReference>
<reference evidence="2" key="1">
    <citation type="submission" date="2009-01" db="EMBL/GenBank/DDBJ databases">
        <authorList>
            <person name="Qin X."/>
            <person name="Bachman B."/>
            <person name="Battles P."/>
            <person name="Bell A."/>
            <person name="Bess C."/>
            <person name="Bickham C."/>
            <person name="Chaboub L."/>
            <person name="Chen D."/>
            <person name="Coyle M."/>
            <person name="Deiros D.R."/>
            <person name="Dinh H."/>
            <person name="Forbes L."/>
            <person name="Fowler G."/>
            <person name="Francisco L."/>
            <person name="Fu Q."/>
            <person name="Gubbala S."/>
            <person name="Hale W."/>
            <person name="Han Y."/>
            <person name="Hemphill L."/>
            <person name="Highlander S.K."/>
            <person name="Hirani K."/>
            <person name="Hogues M."/>
            <person name="Jackson L."/>
            <person name="Jakkamsetti A."/>
            <person name="Javaid M."/>
            <person name="Jiang H."/>
            <person name="Korchina V."/>
            <person name="Kovar C."/>
            <person name="Lara F."/>
            <person name="Lee S."/>
            <person name="Mata R."/>
            <person name="Mathew T."/>
            <person name="Moen C."/>
            <person name="Morales K."/>
            <person name="Munidasa M."/>
            <person name="Nazareth L."/>
            <person name="Ngo R."/>
            <person name="Nguyen L."/>
            <person name="Okwuonu G."/>
            <person name="Ongeri F."/>
            <person name="Patil S."/>
            <person name="Petrosino J."/>
            <person name="Pham C."/>
            <person name="Pham P."/>
            <person name="Pu L.-L."/>
            <person name="Puazo M."/>
            <person name="Raj R."/>
            <person name="Reid J."/>
            <person name="Rouhana J."/>
            <person name="Saada N."/>
            <person name="Shang Y."/>
            <person name="Simmons D."/>
            <person name="Thornton R."/>
            <person name="Warren J."/>
            <person name="Weissenberger G."/>
            <person name="Zhang J."/>
            <person name="Zhang L."/>
            <person name="Zhou C."/>
            <person name="Zhu D."/>
            <person name="Muzny D."/>
            <person name="Worley K."/>
            <person name="Gibbs R."/>
        </authorList>
    </citation>
    <scope>NUCLEOTIDE SEQUENCE [LARGE SCALE GENOMIC DNA]</scope>
    <source>
        <strain evidence="2">DSM 44291</strain>
    </source>
</reference>
<dbReference type="Pfam" id="PF06889">
    <property type="entry name" value="DUF1266"/>
    <property type="match status" value="1"/>
</dbReference>
<feature type="domain" description="DUF1266" evidence="1">
    <location>
        <begin position="11"/>
        <end position="99"/>
    </location>
</feature>
<protein>
    <recommendedName>
        <fullName evidence="1">DUF1266 domain-containing protein</fullName>
    </recommendedName>
</protein>
<sequence length="102" mass="11243">MGLPSQLPSTLTSWDYCRAAWISRMAHALGWFNEEECAQHHAAALERAQAMYPDWKSYASGWLLGRAAWSGMVGEDGEGLAALSATLLSHPTSPWLRMPLNP</sequence>
<organism evidence="2 3">
    <name type="scientific">Corynebacterium lipophiloflavum (strain ATCC 700352 / DSM 44291 / CCUG 37336 / JCM 10383 / DMMZ 1944)</name>
    <dbReference type="NCBI Taxonomy" id="525263"/>
    <lineage>
        <taxon>Bacteria</taxon>
        <taxon>Bacillati</taxon>
        <taxon>Actinomycetota</taxon>
        <taxon>Actinomycetes</taxon>
        <taxon>Mycobacteriales</taxon>
        <taxon>Corynebacteriaceae</taxon>
        <taxon>Corynebacterium</taxon>
    </lineage>
</organism>
<accession>C0XUK5</accession>
<dbReference type="HOGENOM" id="CLU_2272651_0_0_11"/>
<evidence type="ECO:0000313" key="2">
    <source>
        <dbReference type="EMBL" id="EEI16030.1"/>
    </source>
</evidence>
<dbReference type="OrthoDB" id="4406485at2"/>
<evidence type="ECO:0000259" key="1">
    <source>
        <dbReference type="Pfam" id="PF06889"/>
    </source>
</evidence>
<dbReference type="eggNOG" id="ENOG5031JXR">
    <property type="taxonomic scope" value="Bacteria"/>
</dbReference>
<dbReference type="Proteomes" id="UP000006196">
    <property type="component" value="Unassembled WGS sequence"/>
</dbReference>
<dbReference type="EMBL" id="ACHJ01000167">
    <property type="protein sequence ID" value="EEI16030.1"/>
    <property type="molecule type" value="Genomic_DNA"/>
</dbReference>
<comment type="caution">
    <text evidence="2">The sequence shown here is derived from an EMBL/GenBank/DDBJ whole genome shotgun (WGS) entry which is preliminary data.</text>
</comment>
<keyword evidence="3" id="KW-1185">Reference proteome</keyword>
<proteinExistence type="predicted"/>
<evidence type="ECO:0000313" key="3">
    <source>
        <dbReference type="Proteomes" id="UP000006196"/>
    </source>
</evidence>
<dbReference type="AlphaFoldDB" id="C0XUK5"/>
<gene>
    <name evidence="2" type="ORF">HMPREF0298_2125</name>
</gene>
<dbReference type="STRING" id="525263.HMPREF0298_2125"/>